<dbReference type="EC" id="3.1.3.48" evidence="1"/>
<dbReference type="PROSITE" id="PS50055">
    <property type="entry name" value="TYR_PHOSPHATASE_PTP"/>
    <property type="match status" value="1"/>
</dbReference>
<accession>A0AAD9UM46</accession>
<feature type="compositionally biased region" description="Basic and acidic residues" evidence="5">
    <location>
        <begin position="368"/>
        <end position="380"/>
    </location>
</feature>
<evidence type="ECO:0000259" key="6">
    <source>
        <dbReference type="PROSITE" id="PS50055"/>
    </source>
</evidence>
<feature type="compositionally biased region" description="Acidic residues" evidence="5">
    <location>
        <begin position="476"/>
        <end position="490"/>
    </location>
</feature>
<protein>
    <recommendedName>
        <fullName evidence="1">protein-tyrosine-phosphatase</fullName>
        <ecNumber evidence="1">3.1.3.48</ecNumber>
    </recommendedName>
</protein>
<dbReference type="SUPFAM" id="SSF52799">
    <property type="entry name" value="(Phosphotyrosine protein) phosphatases II"/>
    <property type="match status" value="1"/>
</dbReference>
<dbReference type="PROSITE" id="PS00383">
    <property type="entry name" value="TYR_PHOSPHATASE_1"/>
    <property type="match status" value="1"/>
</dbReference>
<dbReference type="InterPro" id="IPR047170">
    <property type="entry name" value="PTN12/18/22"/>
</dbReference>
<evidence type="ECO:0000256" key="5">
    <source>
        <dbReference type="SAM" id="MobiDB-lite"/>
    </source>
</evidence>
<dbReference type="GO" id="GO:0005634">
    <property type="term" value="C:nucleus"/>
    <property type="evidence" value="ECO:0007669"/>
    <property type="project" value="TreeGrafter"/>
</dbReference>
<dbReference type="InterPro" id="IPR000242">
    <property type="entry name" value="PTP_cat"/>
</dbReference>
<evidence type="ECO:0000256" key="4">
    <source>
        <dbReference type="ARBA" id="ARBA00034734"/>
    </source>
</evidence>
<feature type="region of interest" description="Disordered" evidence="5">
    <location>
        <begin position="476"/>
        <end position="559"/>
    </location>
</feature>
<dbReference type="Gene3D" id="3.90.190.10">
    <property type="entry name" value="Protein tyrosine phosphatase superfamily"/>
    <property type="match status" value="1"/>
</dbReference>
<dbReference type="AlphaFoldDB" id="A0AAD9UM46"/>
<evidence type="ECO:0000313" key="8">
    <source>
        <dbReference type="EMBL" id="KAK2194290.1"/>
    </source>
</evidence>
<proteinExistence type="inferred from homology"/>
<dbReference type="GO" id="GO:0004726">
    <property type="term" value="F:non-membrane spanning protein tyrosine phosphatase activity"/>
    <property type="evidence" value="ECO:0007669"/>
    <property type="project" value="InterPro"/>
</dbReference>
<gene>
    <name evidence="8" type="ORF">NP493_1g12056</name>
</gene>
<comment type="caution">
    <text evidence="8">The sequence shown here is derived from an EMBL/GenBank/DDBJ whole genome shotgun (WGS) entry which is preliminary data.</text>
</comment>
<dbReference type="Pfam" id="PF00102">
    <property type="entry name" value="Y_phosphatase"/>
    <property type="match status" value="2"/>
</dbReference>
<evidence type="ECO:0000256" key="3">
    <source>
        <dbReference type="ARBA" id="ARBA00022912"/>
    </source>
</evidence>
<dbReference type="InterPro" id="IPR000387">
    <property type="entry name" value="Tyr_Pase_dom"/>
</dbReference>
<evidence type="ECO:0000256" key="1">
    <source>
        <dbReference type="ARBA" id="ARBA00013064"/>
    </source>
</evidence>
<dbReference type="PANTHER" id="PTHR45983:SF2">
    <property type="entry name" value="PROTEIN-TYROSINE-PHOSPHATASE"/>
    <property type="match status" value="1"/>
</dbReference>
<comment type="similarity">
    <text evidence="4">Belongs to the protein-tyrosine phosphatase family. Non-receptor class 4 subfamily.</text>
</comment>
<feature type="region of interest" description="Disordered" evidence="5">
    <location>
        <begin position="337"/>
        <end position="380"/>
    </location>
</feature>
<dbReference type="PRINTS" id="PR00700">
    <property type="entry name" value="PRTYPHPHTASE"/>
</dbReference>
<feature type="compositionally biased region" description="Polar residues" evidence="5">
    <location>
        <begin position="513"/>
        <end position="530"/>
    </location>
</feature>
<dbReference type="InterPro" id="IPR029021">
    <property type="entry name" value="Prot-tyrosine_phosphatase-like"/>
</dbReference>
<dbReference type="EMBL" id="JAODUO010000001">
    <property type="protein sequence ID" value="KAK2194290.1"/>
    <property type="molecule type" value="Genomic_DNA"/>
</dbReference>
<evidence type="ECO:0000313" key="9">
    <source>
        <dbReference type="Proteomes" id="UP001209878"/>
    </source>
</evidence>
<feature type="domain" description="Tyrosine-protein phosphatase" evidence="6">
    <location>
        <begin position="33"/>
        <end position="277"/>
    </location>
</feature>
<evidence type="ECO:0000259" key="7">
    <source>
        <dbReference type="PROSITE" id="PS50056"/>
    </source>
</evidence>
<dbReference type="Proteomes" id="UP001209878">
    <property type="component" value="Unassembled WGS sequence"/>
</dbReference>
<dbReference type="InterPro" id="IPR016130">
    <property type="entry name" value="Tyr_Pase_AS"/>
</dbReference>
<organism evidence="8 9">
    <name type="scientific">Ridgeia piscesae</name>
    <name type="common">Tubeworm</name>
    <dbReference type="NCBI Taxonomy" id="27915"/>
    <lineage>
        <taxon>Eukaryota</taxon>
        <taxon>Metazoa</taxon>
        <taxon>Spiralia</taxon>
        <taxon>Lophotrochozoa</taxon>
        <taxon>Annelida</taxon>
        <taxon>Polychaeta</taxon>
        <taxon>Sedentaria</taxon>
        <taxon>Canalipalpata</taxon>
        <taxon>Sabellida</taxon>
        <taxon>Siboglinidae</taxon>
        <taxon>Ridgeia</taxon>
    </lineage>
</organism>
<dbReference type="SMART" id="SM00194">
    <property type="entry name" value="PTPc"/>
    <property type="match status" value="1"/>
</dbReference>
<keyword evidence="9" id="KW-1185">Reference proteome</keyword>
<feature type="domain" description="Tyrosine specific protein phosphatases" evidence="7">
    <location>
        <begin position="188"/>
        <end position="268"/>
    </location>
</feature>
<feature type="compositionally biased region" description="Basic and acidic residues" evidence="5">
    <location>
        <begin position="339"/>
        <end position="356"/>
    </location>
</feature>
<dbReference type="InterPro" id="IPR003595">
    <property type="entry name" value="Tyr_Pase_cat"/>
</dbReference>
<dbReference type="GO" id="GO:0005737">
    <property type="term" value="C:cytoplasm"/>
    <property type="evidence" value="ECO:0007669"/>
    <property type="project" value="TreeGrafter"/>
</dbReference>
<sequence length="659" mass="73783">MAANCASIKQHLETFIKHVEELRQTDDDDMDGFEKEYKKIREEYMLCKAQNRYPATEAQKEFNLKKNRFKDIVPYDYTRVTLEEKENVAGSDYINANFIKGVNGEPTYIASQGPLPHTTTDFWRMLWQYETTVVIMVCREVEMDKIEELHPDPDDQFVFRKLRAVHGEVTRVIHHLHFLAWPDRFVPSEYAHVIDLLAEANKLQTADKPLLVVHCSAGCGRTGSLVVVDYVWNLLKANKITADFSLFDIIKNMRTQRPSFVQSEEQYYFVHRAIEFLFKEHVKLLNEHFKDSASVAASPSNSEVYENVEVANGAIAYAGMSDLSLSIIQNTVRELISSQKKEPKPAPRKLASDSAEKPVIPGKPNISKKPDTSTKKTSAKPEKLIAPYEEVILKPTAMGSKPTLQNQKPEKLIEPYKEVILKPTAAGVKPTVQVLDSDKQKQRLISRPAVAVPSTQASSEDTNIYADVGEIVAEAEAEAEADTNEEEPTDEYTYADPNRRGKWSLQHIALEGVTSSETPEDVVNNSSSFEPSVDYSTDESYDSDSQAVPPKAESGMAKQDLGVRKYELNQGEPLIGTRSMETEDGVTARTGGGFSVTIFNVISTAAPENKVSPFERTFAKSNVTLFKPSYSSASLYAPAYLFTRDSKTGLTSNCPLDTR</sequence>
<keyword evidence="2" id="KW-0378">Hydrolase</keyword>
<evidence type="ECO:0000256" key="2">
    <source>
        <dbReference type="ARBA" id="ARBA00022801"/>
    </source>
</evidence>
<dbReference type="PANTHER" id="PTHR45983">
    <property type="entry name" value="TYROSINE PHOSPHATSE N18, PUTATIVE-RELATED"/>
    <property type="match status" value="1"/>
</dbReference>
<name>A0AAD9UM46_RIDPI</name>
<reference evidence="8" key="1">
    <citation type="journal article" date="2023" name="Mol. Biol. Evol.">
        <title>Third-Generation Sequencing Reveals the Adaptive Role of the Epigenome in Three Deep-Sea Polychaetes.</title>
        <authorList>
            <person name="Perez M."/>
            <person name="Aroh O."/>
            <person name="Sun Y."/>
            <person name="Lan Y."/>
            <person name="Juniper S.K."/>
            <person name="Young C.R."/>
            <person name="Angers B."/>
            <person name="Qian P.Y."/>
        </authorList>
    </citation>
    <scope>NUCLEOTIDE SEQUENCE</scope>
    <source>
        <strain evidence="8">R07B-5</strain>
    </source>
</reference>
<dbReference type="PROSITE" id="PS50056">
    <property type="entry name" value="TYR_PHOSPHATASE_2"/>
    <property type="match status" value="1"/>
</dbReference>
<dbReference type="SMART" id="SM00404">
    <property type="entry name" value="PTPc_motif"/>
    <property type="match status" value="1"/>
</dbReference>
<keyword evidence="3" id="KW-0904">Protein phosphatase</keyword>